<proteinExistence type="predicted"/>
<dbReference type="Proteomes" id="UP000321464">
    <property type="component" value="Unassembled WGS sequence"/>
</dbReference>
<protein>
    <submittedName>
        <fullName evidence="1">Uncharacterized protein</fullName>
    </submittedName>
</protein>
<evidence type="ECO:0000313" key="2">
    <source>
        <dbReference type="Proteomes" id="UP000321464"/>
    </source>
</evidence>
<comment type="caution">
    <text evidence="1">The sequence shown here is derived from an EMBL/GenBank/DDBJ whole genome shotgun (WGS) entry which is preliminary data.</text>
</comment>
<dbReference type="EMBL" id="BJYR01000028">
    <property type="protein sequence ID" value="GEO01875.1"/>
    <property type="molecule type" value="Genomic_DNA"/>
</dbReference>
<organism evidence="1 2">
    <name type="scientific">Novosphingobium sediminis</name>
    <dbReference type="NCBI Taxonomy" id="707214"/>
    <lineage>
        <taxon>Bacteria</taxon>
        <taxon>Pseudomonadati</taxon>
        <taxon>Pseudomonadota</taxon>
        <taxon>Alphaproteobacteria</taxon>
        <taxon>Sphingomonadales</taxon>
        <taxon>Sphingomonadaceae</taxon>
        <taxon>Novosphingobium</taxon>
    </lineage>
</organism>
<evidence type="ECO:0000313" key="1">
    <source>
        <dbReference type="EMBL" id="GEO01875.1"/>
    </source>
</evidence>
<keyword evidence="2" id="KW-1185">Reference proteome</keyword>
<sequence>MEIAHLCARADRGTLFEDMRVLDLRQPHLRDMPLCADQAAKVVCTIVLPKMLRIDGRPDMRYNSSFPDVTKSWPIVKLVQILDRIKLEGDMTAPNHVWVNERFRPAQVTSYGVCFLDWPLIPLYRSGGYNGFCENIDALVDVLDEISAP</sequence>
<name>A0A512AQ76_9SPHN</name>
<gene>
    <name evidence="1" type="ORF">NSE01_37070</name>
</gene>
<dbReference type="AlphaFoldDB" id="A0A512AQ76"/>
<reference evidence="1 2" key="1">
    <citation type="submission" date="2019-07" db="EMBL/GenBank/DDBJ databases">
        <title>Whole genome shotgun sequence of Novosphingobium sediminis NBRC 106119.</title>
        <authorList>
            <person name="Hosoyama A."/>
            <person name="Uohara A."/>
            <person name="Ohji S."/>
            <person name="Ichikawa N."/>
        </authorList>
    </citation>
    <scope>NUCLEOTIDE SEQUENCE [LARGE SCALE GENOMIC DNA]</scope>
    <source>
        <strain evidence="1 2">NBRC 106119</strain>
    </source>
</reference>
<accession>A0A512AQ76</accession>